<dbReference type="PANTHER" id="PTHR12149">
    <property type="entry name" value="FRUCTOSAMINE 3 KINASE-RELATED PROTEIN"/>
    <property type="match status" value="1"/>
</dbReference>
<evidence type="ECO:0000313" key="5">
    <source>
        <dbReference type="EMBL" id="KIW21975.1"/>
    </source>
</evidence>
<reference evidence="5 6" key="1">
    <citation type="submission" date="2015-01" db="EMBL/GenBank/DDBJ databases">
        <title>The Genome Sequence of Cladophialophora immunda CBS83496.</title>
        <authorList>
            <consortium name="The Broad Institute Genomics Platform"/>
            <person name="Cuomo C."/>
            <person name="de Hoog S."/>
            <person name="Gorbushina A."/>
            <person name="Stielow B."/>
            <person name="Teixiera M."/>
            <person name="Abouelleil A."/>
            <person name="Chapman S.B."/>
            <person name="Priest M."/>
            <person name="Young S.K."/>
            <person name="Wortman J."/>
            <person name="Nusbaum C."/>
            <person name="Birren B."/>
        </authorList>
    </citation>
    <scope>NUCLEOTIDE SEQUENCE [LARGE SCALE GENOMIC DNA]</scope>
    <source>
        <strain evidence="5 6">CBS 83496</strain>
    </source>
</reference>
<dbReference type="Proteomes" id="UP000054466">
    <property type="component" value="Unassembled WGS sequence"/>
</dbReference>
<dbReference type="InterPro" id="IPR011009">
    <property type="entry name" value="Kinase-like_dom_sf"/>
</dbReference>
<keyword evidence="2" id="KW-0694">RNA-binding</keyword>
<dbReference type="Gene3D" id="3.90.1200.10">
    <property type="match status" value="1"/>
</dbReference>
<dbReference type="STRING" id="569365.A0A0D2BU89"/>
<dbReference type="Gene3D" id="3.30.420.10">
    <property type="entry name" value="Ribonuclease H-like superfamily/Ribonuclease H"/>
    <property type="match status" value="1"/>
</dbReference>
<dbReference type="Pfam" id="PF17921">
    <property type="entry name" value="Integrase_H2C2"/>
    <property type="match status" value="1"/>
</dbReference>
<dbReference type="RefSeq" id="XP_016242191.1">
    <property type="nucleotide sequence ID" value="XM_016400164.1"/>
</dbReference>
<dbReference type="HOGENOM" id="CLU_298086_0_0_1"/>
<dbReference type="VEuPathDB" id="FungiDB:PV07_12622"/>
<dbReference type="CDD" id="cd01647">
    <property type="entry name" value="RT_LTR"/>
    <property type="match status" value="1"/>
</dbReference>
<name>A0A0D2BU89_9EURO</name>
<dbReference type="OrthoDB" id="5772781at2759"/>
<accession>A0A0D2BU89</accession>
<dbReference type="AlphaFoldDB" id="A0A0D2BU89"/>
<dbReference type="GO" id="GO:0005634">
    <property type="term" value="C:nucleus"/>
    <property type="evidence" value="ECO:0007669"/>
    <property type="project" value="UniProtKB-ARBA"/>
</dbReference>
<dbReference type="InterPro" id="IPR012337">
    <property type="entry name" value="RNaseH-like_sf"/>
</dbReference>
<dbReference type="InterPro" id="IPR043128">
    <property type="entry name" value="Rev_trsase/Diguanyl_cyclase"/>
</dbReference>
<dbReference type="PROSITE" id="PS50994">
    <property type="entry name" value="INTEGRASE"/>
    <property type="match status" value="1"/>
</dbReference>
<dbReference type="SUPFAM" id="SSF56672">
    <property type="entry name" value="DNA/RNA polymerases"/>
    <property type="match status" value="1"/>
</dbReference>
<dbReference type="SUPFAM" id="SSF56112">
    <property type="entry name" value="Protein kinase-like (PK-like)"/>
    <property type="match status" value="1"/>
</dbReference>
<dbReference type="InterPro" id="IPR043502">
    <property type="entry name" value="DNA/RNA_pol_sf"/>
</dbReference>
<dbReference type="EMBL" id="KN847069">
    <property type="protein sequence ID" value="KIW21975.1"/>
    <property type="molecule type" value="Genomic_DNA"/>
</dbReference>
<evidence type="ECO:0000313" key="6">
    <source>
        <dbReference type="Proteomes" id="UP000054466"/>
    </source>
</evidence>
<dbReference type="Pfam" id="PF03881">
    <property type="entry name" value="Fructosamin_kin"/>
    <property type="match status" value="1"/>
</dbReference>
<dbReference type="GO" id="GO:0102193">
    <property type="term" value="F:protein-ribulosamine 3-kinase activity"/>
    <property type="evidence" value="ECO:0007669"/>
    <property type="project" value="UniProtKB-EC"/>
</dbReference>
<evidence type="ECO:0000259" key="4">
    <source>
        <dbReference type="PROSITE" id="PS50994"/>
    </source>
</evidence>
<dbReference type="InterPro" id="IPR041588">
    <property type="entry name" value="Integrase_H2C2"/>
</dbReference>
<dbReference type="SUPFAM" id="SSF53098">
    <property type="entry name" value="Ribonuclease H-like"/>
    <property type="match status" value="1"/>
</dbReference>
<keyword evidence="6" id="KW-1185">Reference proteome</keyword>
<dbReference type="EC" id="2.7.1.172" evidence="1"/>
<dbReference type="InterPro" id="IPR001584">
    <property type="entry name" value="Integrase_cat-core"/>
</dbReference>
<evidence type="ECO:0000256" key="3">
    <source>
        <dbReference type="ARBA" id="ARBA00048655"/>
    </source>
</evidence>
<sequence length="1009" mass="114800">MHDGNIRVDASIIAELPQGCRIISFEEHGASFWSNTARINVELGDQQSIKSFFIKILSNEIGKCMVQGEFESMKAIYSLRSGFVPKPIAWGSFRNTPDTHFFLCEYREMSDKMPDPEEFTGQLARLHQDSQSPTGKFGFHITTYNGNLPQLNHWEDSWETYFANIMRRALELELAAKGPDPEFDTLIPVLFDKVIPRLLRPLESAGRSVKPSLVHGDLWYANSGVDISTNTSLIFDACCFYAHNEYEFGQWMPTCNRFGAEYLSAYHAYVPKSPPEEDYQGRLDLYKLRFNTHVSALFTQDKQLREQMLGNLRDLVARYDRRFAKLGLCRIYEFPPCLGPKKTSANAGKGTSRGATFPRAQRLAQERLEKLIIGEDITDAEKEVLVEVLSNREGALAWKEIGRVHNDLAPPQKIRTVPHVRWQAKSFPIPKALEPVTIERVREKLSKSLFERGHGPYRNPYFPVKKKRSGEYRLVIAAQNINKVTVRDANLPPSSDDFGEEFTGMWMTSILDWLSGYDQIELDKDSRDGATNSVAQFVRITNDILRGRIPDRTRLFLGDIAIKGPKTDYGQQEVAPGIRKYVLEHIQDLDEVRLDLERAGATIAGPKLQLCVVGIEVVGYICDKEGRHPQEMTADPLYSLLRKNAPWVWSPIHTEAMEALKLALTTPPALTSLDYRREAGDIAVAVDAILRGWGARGLLKVLKKFKRWLYSVSFVVETDAVTLAAQLNRQSTDLPGAVVNQWLAWIRGFAFDVRYVLGKNNVVADALSRRPRTQEDLEEAEEESDIDDWLEVRMLVVRASIRPIKWKAGRSDLVHVRPPRIVWLFEDGYTDESTRLAKFLRDNERPQATHNDSRHRGREATNKRVSDRYFWVGQWKDVPTFCKTCIECQCRDGKRLENETTPSLVDARWEQISVDPTTTPASAGSHYLVEARSQFSGWVEARGTAKANSAILTKFLWEEIICRRGVFRRLLHDGGPENKGWAEALANRYGTKRVISSTYHPPTNGQVES</sequence>
<dbReference type="GeneID" id="27351816"/>
<dbReference type="InterPro" id="IPR016477">
    <property type="entry name" value="Fructo-/Ketosamine-3-kinase"/>
</dbReference>
<evidence type="ECO:0000256" key="2">
    <source>
        <dbReference type="ARBA" id="ARBA00022884"/>
    </source>
</evidence>
<dbReference type="GO" id="GO:0015074">
    <property type="term" value="P:DNA integration"/>
    <property type="evidence" value="ECO:0007669"/>
    <property type="project" value="InterPro"/>
</dbReference>
<evidence type="ECO:0000256" key="1">
    <source>
        <dbReference type="ARBA" id="ARBA00011961"/>
    </source>
</evidence>
<dbReference type="PANTHER" id="PTHR12149:SF8">
    <property type="entry name" value="PROTEIN-RIBULOSAMINE 3-KINASE"/>
    <property type="match status" value="1"/>
</dbReference>
<feature type="domain" description="Integrase catalytic" evidence="4">
    <location>
        <begin position="898"/>
        <end position="1009"/>
    </location>
</feature>
<protein>
    <recommendedName>
        <fullName evidence="1">protein-ribulosamine 3-kinase</fullName>
        <ecNumber evidence="1">2.7.1.172</ecNumber>
    </recommendedName>
</protein>
<dbReference type="InterPro" id="IPR036397">
    <property type="entry name" value="RNaseH_sf"/>
</dbReference>
<organism evidence="5 6">
    <name type="scientific">Cladophialophora immunda</name>
    <dbReference type="NCBI Taxonomy" id="569365"/>
    <lineage>
        <taxon>Eukaryota</taxon>
        <taxon>Fungi</taxon>
        <taxon>Dikarya</taxon>
        <taxon>Ascomycota</taxon>
        <taxon>Pezizomycotina</taxon>
        <taxon>Eurotiomycetes</taxon>
        <taxon>Chaetothyriomycetidae</taxon>
        <taxon>Chaetothyriales</taxon>
        <taxon>Herpotrichiellaceae</taxon>
        <taxon>Cladophialophora</taxon>
    </lineage>
</organism>
<dbReference type="GO" id="GO:0003723">
    <property type="term" value="F:RNA binding"/>
    <property type="evidence" value="ECO:0007669"/>
    <property type="project" value="UniProtKB-KW"/>
</dbReference>
<comment type="catalytic activity">
    <reaction evidence="3">
        <text>N(6)-D-ribulosyl-L-lysyl-[protein] + ATP = N(6)-(3-O-phospho-D-ribulosyl)-L-lysyl-[protein] + ADP + H(+)</text>
        <dbReference type="Rhea" id="RHEA:48432"/>
        <dbReference type="Rhea" id="RHEA-COMP:12103"/>
        <dbReference type="Rhea" id="RHEA-COMP:12104"/>
        <dbReference type="ChEBI" id="CHEBI:15378"/>
        <dbReference type="ChEBI" id="CHEBI:30616"/>
        <dbReference type="ChEBI" id="CHEBI:90418"/>
        <dbReference type="ChEBI" id="CHEBI:90420"/>
        <dbReference type="ChEBI" id="CHEBI:456216"/>
        <dbReference type="EC" id="2.7.1.172"/>
    </reaction>
    <physiologicalReaction direction="left-to-right" evidence="3">
        <dbReference type="Rhea" id="RHEA:48433"/>
    </physiologicalReaction>
</comment>
<dbReference type="Gene3D" id="3.30.70.270">
    <property type="match status" value="2"/>
</dbReference>
<proteinExistence type="predicted"/>
<dbReference type="Gene3D" id="1.10.340.70">
    <property type="match status" value="1"/>
</dbReference>
<gene>
    <name evidence="5" type="ORF">PV07_12622</name>
</gene>